<dbReference type="Proteomes" id="UP000295382">
    <property type="component" value="Unassembled WGS sequence"/>
</dbReference>
<reference evidence="1 2" key="1">
    <citation type="submission" date="2019-03" db="EMBL/GenBank/DDBJ databases">
        <title>Genomic Encyclopedia of Type Strains, Phase IV (KMG-IV): sequencing the most valuable type-strain genomes for metagenomic binning, comparative biology and taxonomic classification.</title>
        <authorList>
            <person name="Goeker M."/>
        </authorList>
    </citation>
    <scope>NUCLEOTIDE SEQUENCE [LARGE SCALE GENOMIC DNA]</scope>
    <source>
        <strain evidence="1 2">DSM 7445</strain>
    </source>
</reference>
<dbReference type="Pfam" id="PF10618">
    <property type="entry name" value="Tail_tube"/>
    <property type="match status" value="1"/>
</dbReference>
<sequence>MADKKFTGTAYISLNGRRVGTVPGSGKLSPGGVVRTPMAIDGGVTGYTEKPQHAEIECEIAMSGDVDIMEINNATDMTIMFETDSGQAYVVRNAAVTEPLKHEAEKTPAKFFGSKAEPV</sequence>
<protein>
    <submittedName>
        <fullName evidence="1">Tail tube protein</fullName>
    </submittedName>
</protein>
<name>A0A4R3HW39_PAULE</name>
<comment type="caution">
    <text evidence="1">The sequence shown here is derived from an EMBL/GenBank/DDBJ whole genome shotgun (WGS) entry which is preliminary data.</text>
</comment>
<dbReference type="AlphaFoldDB" id="A0A4R3HW39"/>
<dbReference type="InterPro" id="IPR019596">
    <property type="entry name" value="Phage_Mu_GpM_tail_tub"/>
</dbReference>
<gene>
    <name evidence="1" type="ORF">EDC30_104290</name>
</gene>
<proteinExistence type="predicted"/>
<accession>A0A4R3HW39</accession>
<dbReference type="OrthoDB" id="5465127at2"/>
<organism evidence="1 2">
    <name type="scientific">Paucimonas lemoignei</name>
    <name type="common">Pseudomonas lemoignei</name>
    <dbReference type="NCBI Taxonomy" id="29443"/>
    <lineage>
        <taxon>Bacteria</taxon>
        <taxon>Pseudomonadati</taxon>
        <taxon>Pseudomonadota</taxon>
        <taxon>Betaproteobacteria</taxon>
        <taxon>Burkholderiales</taxon>
        <taxon>Burkholderiaceae</taxon>
        <taxon>Paucimonas</taxon>
    </lineage>
</organism>
<evidence type="ECO:0000313" key="2">
    <source>
        <dbReference type="Proteomes" id="UP000295382"/>
    </source>
</evidence>
<keyword evidence="2" id="KW-1185">Reference proteome</keyword>
<dbReference type="EMBL" id="SLZQ01000004">
    <property type="protein sequence ID" value="TCS37486.1"/>
    <property type="molecule type" value="Genomic_DNA"/>
</dbReference>
<dbReference type="RefSeq" id="WP_132258423.1">
    <property type="nucleotide sequence ID" value="NZ_SLZQ01000004.1"/>
</dbReference>
<evidence type="ECO:0000313" key="1">
    <source>
        <dbReference type="EMBL" id="TCS37486.1"/>
    </source>
</evidence>